<evidence type="ECO:0000313" key="1">
    <source>
        <dbReference type="EMBL" id="AQL03554.1"/>
    </source>
</evidence>
<protein>
    <submittedName>
        <fullName evidence="1">Uncharacterized protein</fullName>
    </submittedName>
</protein>
<dbReference type="AlphaFoldDB" id="A0A1D6P0A5"/>
<reference evidence="1" key="1">
    <citation type="submission" date="2015-12" db="EMBL/GenBank/DDBJ databases">
        <title>Update maize B73 reference genome by single molecule sequencing technologies.</title>
        <authorList>
            <consortium name="Maize Genome Sequencing Project"/>
            <person name="Ware D."/>
        </authorList>
    </citation>
    <scope>NUCLEOTIDE SEQUENCE</scope>
    <source>
        <tissue evidence="1">Seedling</tissue>
    </source>
</reference>
<dbReference type="EMBL" id="CM000785">
    <property type="protein sequence ID" value="AQL03554.1"/>
    <property type="molecule type" value="Genomic_DNA"/>
</dbReference>
<proteinExistence type="predicted"/>
<name>A0A1D6P0A5_MAIZE</name>
<gene>
    <name evidence="1" type="ORF">ZEAMMB73_Zm00001d045971</name>
</gene>
<sequence>MSATLGLFWAPHSMTTPLRRPAHRPPKAQHATGVAHPVVQRPGVLPLLMSPGCTSLYSPAKSHQYSVCRARSTTTISRTVASSWRQR</sequence>
<organism evidence="1">
    <name type="scientific">Zea mays</name>
    <name type="common">Maize</name>
    <dbReference type="NCBI Taxonomy" id="4577"/>
    <lineage>
        <taxon>Eukaryota</taxon>
        <taxon>Viridiplantae</taxon>
        <taxon>Streptophyta</taxon>
        <taxon>Embryophyta</taxon>
        <taxon>Tracheophyta</taxon>
        <taxon>Spermatophyta</taxon>
        <taxon>Magnoliopsida</taxon>
        <taxon>Liliopsida</taxon>
        <taxon>Poales</taxon>
        <taxon>Poaceae</taxon>
        <taxon>PACMAD clade</taxon>
        <taxon>Panicoideae</taxon>
        <taxon>Andropogonodae</taxon>
        <taxon>Andropogoneae</taxon>
        <taxon>Tripsacinae</taxon>
        <taxon>Zea</taxon>
    </lineage>
</organism>
<accession>A0A1D6P0A5</accession>